<keyword evidence="4" id="KW-0032">Aminotransferase</keyword>
<name>A0A2H0NHB1_9BACT</name>
<evidence type="ECO:0000313" key="5">
    <source>
        <dbReference type="Proteomes" id="UP000230707"/>
    </source>
</evidence>
<dbReference type="GO" id="GO:0008483">
    <property type="term" value="F:transaminase activity"/>
    <property type="evidence" value="ECO:0007669"/>
    <property type="project" value="UniProtKB-KW"/>
</dbReference>
<dbReference type="GO" id="GO:0000271">
    <property type="term" value="P:polysaccharide biosynthetic process"/>
    <property type="evidence" value="ECO:0007669"/>
    <property type="project" value="TreeGrafter"/>
</dbReference>
<dbReference type="EMBL" id="PCWS01000085">
    <property type="protein sequence ID" value="PIR08292.1"/>
    <property type="molecule type" value="Genomic_DNA"/>
</dbReference>
<dbReference type="CDD" id="cd00616">
    <property type="entry name" value="AHBA_syn"/>
    <property type="match status" value="1"/>
</dbReference>
<reference evidence="4 5" key="1">
    <citation type="submission" date="2017-09" db="EMBL/GenBank/DDBJ databases">
        <title>Depth-based differentiation of microbial function through sediment-hosted aquifers and enrichment of novel symbionts in the deep terrestrial subsurface.</title>
        <authorList>
            <person name="Probst A.J."/>
            <person name="Ladd B."/>
            <person name="Jarett J.K."/>
            <person name="Geller-Mcgrath D.E."/>
            <person name="Sieber C.M."/>
            <person name="Emerson J.B."/>
            <person name="Anantharaman K."/>
            <person name="Thomas B.C."/>
            <person name="Malmstrom R."/>
            <person name="Stieglmeier M."/>
            <person name="Klingl A."/>
            <person name="Woyke T."/>
            <person name="Ryan C.M."/>
            <person name="Banfield J.F."/>
        </authorList>
    </citation>
    <scope>NUCLEOTIDE SEQUENCE [LARGE SCALE GENOMIC DNA]</scope>
    <source>
        <strain evidence="4">CG11_big_fil_rev_8_21_14_0_20_37_11</strain>
    </source>
</reference>
<organism evidence="4 5">
    <name type="scientific">Candidatus Gottesmanbacteria bacterium CG11_big_fil_rev_8_21_14_0_20_37_11</name>
    <dbReference type="NCBI Taxonomy" id="1974575"/>
    <lineage>
        <taxon>Bacteria</taxon>
        <taxon>Candidatus Gottesmaniibacteriota</taxon>
    </lineage>
</organism>
<comment type="similarity">
    <text evidence="3">Belongs to the DegT/DnrJ/EryC1 family.</text>
</comment>
<accession>A0A2H0NHB1</accession>
<evidence type="ECO:0000256" key="2">
    <source>
        <dbReference type="PIRSR" id="PIRSR000390-2"/>
    </source>
</evidence>
<dbReference type="InterPro" id="IPR015422">
    <property type="entry name" value="PyrdxlP-dep_Trfase_small"/>
</dbReference>
<protein>
    <submittedName>
        <fullName evidence="4">Aminotransferase DegT</fullName>
    </submittedName>
</protein>
<dbReference type="PIRSF" id="PIRSF000390">
    <property type="entry name" value="PLP_StrS"/>
    <property type="match status" value="1"/>
</dbReference>
<dbReference type="InterPro" id="IPR000653">
    <property type="entry name" value="DegT/StrS_aminotransferase"/>
</dbReference>
<feature type="active site" description="Proton acceptor" evidence="1">
    <location>
        <position position="193"/>
    </location>
</feature>
<evidence type="ECO:0000256" key="3">
    <source>
        <dbReference type="RuleBase" id="RU004508"/>
    </source>
</evidence>
<sequence length="380" mass="42924">MNSFIPVCEPEIGEQEKKYVNECLDTGWISSSGRFIDEFESKWAKYCNRKYGIAVCNGTAALQIAVKALGIGPGDEVILPAFTIISCALAIIYNGGIPVLVDSDPDTWTISVKDIENKITEKTKAIMAVHIYGHPADMDPVIRLAKKYKLAVIEDAAEAHGALYQADRKSASPKWKPCGSMGTVSIFSFYANKPITTGEGGMVLTDDSKRAEKIRSLRNLCFLPERRFFHNEAGFNFRITNIQAALGLAQLERIKEIIIKKRWIGQEYTKRLKDIKLLQLPVEKSWAKNIYWMYGIVISEKSNINAFRFAELLKDKGIETRPFFLGMHEQGVFRKMGLFLNQKYPVCERLSKKGLYLPSGLALNERQITYISDVIHRILP</sequence>
<dbReference type="InterPro" id="IPR015421">
    <property type="entry name" value="PyrdxlP-dep_Trfase_major"/>
</dbReference>
<dbReference type="AlphaFoldDB" id="A0A2H0NHB1"/>
<dbReference type="PANTHER" id="PTHR30244">
    <property type="entry name" value="TRANSAMINASE"/>
    <property type="match status" value="1"/>
</dbReference>
<evidence type="ECO:0000313" key="4">
    <source>
        <dbReference type="EMBL" id="PIR08292.1"/>
    </source>
</evidence>
<dbReference type="SUPFAM" id="SSF53383">
    <property type="entry name" value="PLP-dependent transferases"/>
    <property type="match status" value="1"/>
</dbReference>
<keyword evidence="2 3" id="KW-0663">Pyridoxal phosphate</keyword>
<dbReference type="PANTHER" id="PTHR30244:SF34">
    <property type="entry name" value="DTDP-4-AMINO-4,6-DIDEOXYGALACTOSE TRANSAMINASE"/>
    <property type="match status" value="1"/>
</dbReference>
<dbReference type="Gene3D" id="3.40.640.10">
    <property type="entry name" value="Type I PLP-dependent aspartate aminotransferase-like (Major domain)"/>
    <property type="match status" value="1"/>
</dbReference>
<keyword evidence="4" id="KW-0808">Transferase</keyword>
<comment type="caution">
    <text evidence="4">The sequence shown here is derived from an EMBL/GenBank/DDBJ whole genome shotgun (WGS) entry which is preliminary data.</text>
</comment>
<evidence type="ECO:0000256" key="1">
    <source>
        <dbReference type="PIRSR" id="PIRSR000390-1"/>
    </source>
</evidence>
<feature type="modified residue" description="N6-(pyridoxal phosphate)lysine" evidence="2">
    <location>
        <position position="193"/>
    </location>
</feature>
<dbReference type="GO" id="GO:0030170">
    <property type="term" value="F:pyridoxal phosphate binding"/>
    <property type="evidence" value="ECO:0007669"/>
    <property type="project" value="TreeGrafter"/>
</dbReference>
<proteinExistence type="inferred from homology"/>
<dbReference type="Pfam" id="PF01041">
    <property type="entry name" value="DegT_DnrJ_EryC1"/>
    <property type="match status" value="1"/>
</dbReference>
<gene>
    <name evidence="4" type="ORF">COV53_03795</name>
</gene>
<dbReference type="InterPro" id="IPR015424">
    <property type="entry name" value="PyrdxlP-dep_Trfase"/>
</dbReference>
<dbReference type="Gene3D" id="3.90.1150.10">
    <property type="entry name" value="Aspartate Aminotransferase, domain 1"/>
    <property type="match status" value="1"/>
</dbReference>
<dbReference type="Proteomes" id="UP000230707">
    <property type="component" value="Unassembled WGS sequence"/>
</dbReference>